<dbReference type="PANTHER" id="PTHR36688">
    <property type="entry name" value="ENDO/EXONUCLEASE/PHOSPHATASE DOMAIN-CONTAINING PROTEIN"/>
    <property type="match status" value="1"/>
</dbReference>
<reference evidence="1" key="3">
    <citation type="submission" date="2025-09" db="UniProtKB">
        <authorList>
            <consortium name="Ensembl"/>
        </authorList>
    </citation>
    <scope>IDENTIFICATION</scope>
</reference>
<proteinExistence type="predicted"/>
<reference evidence="1" key="2">
    <citation type="submission" date="2025-08" db="UniProtKB">
        <authorList>
            <consortium name="Ensembl"/>
        </authorList>
    </citation>
    <scope>IDENTIFICATION</scope>
</reference>
<dbReference type="PANTHER" id="PTHR36688:SF1">
    <property type="entry name" value="ENDONUCLEASE_EXONUCLEASE_PHOSPHATASE DOMAIN-CONTAINING PROTEIN"/>
    <property type="match status" value="1"/>
</dbReference>
<sequence>MMSEMWEESMGEKKGLVTGAVFVDLSAAYDTVNHRLLLKKILENTKDLAFTDLIRALLKNRRFYVVLNNKQSSVLKYLINFYRCEVWLSPRLCSGPFALLSIYFSSRPNNLETDDTQLYVPIKADGKSQIIKLETCLSRKENFLLLNLDKTEMAVIETPC</sequence>
<reference evidence="1" key="1">
    <citation type="submission" date="2021-04" db="EMBL/GenBank/DDBJ databases">
        <authorList>
            <consortium name="Wellcome Sanger Institute Data Sharing"/>
        </authorList>
    </citation>
    <scope>NUCLEOTIDE SEQUENCE [LARGE SCALE GENOMIC DNA]</scope>
</reference>
<accession>A0A671VIV1</accession>
<dbReference type="InParanoid" id="A0A671VIV1"/>
<dbReference type="InterPro" id="IPR052560">
    <property type="entry name" value="RdDP_mobile_element"/>
</dbReference>
<evidence type="ECO:0000313" key="1">
    <source>
        <dbReference type="Ensembl" id="ENSSAUP00010024561.1"/>
    </source>
</evidence>
<dbReference type="AlphaFoldDB" id="A0A671VIV1"/>
<organism evidence="1 2">
    <name type="scientific">Sparus aurata</name>
    <name type="common">Gilthead sea bream</name>
    <dbReference type="NCBI Taxonomy" id="8175"/>
    <lineage>
        <taxon>Eukaryota</taxon>
        <taxon>Metazoa</taxon>
        <taxon>Chordata</taxon>
        <taxon>Craniata</taxon>
        <taxon>Vertebrata</taxon>
        <taxon>Euteleostomi</taxon>
        <taxon>Actinopterygii</taxon>
        <taxon>Neopterygii</taxon>
        <taxon>Teleostei</taxon>
        <taxon>Neoteleostei</taxon>
        <taxon>Acanthomorphata</taxon>
        <taxon>Eupercaria</taxon>
        <taxon>Spariformes</taxon>
        <taxon>Sparidae</taxon>
        <taxon>Sparus</taxon>
    </lineage>
</organism>
<keyword evidence="2" id="KW-1185">Reference proteome</keyword>
<evidence type="ECO:0000313" key="2">
    <source>
        <dbReference type="Proteomes" id="UP000472265"/>
    </source>
</evidence>
<protein>
    <submittedName>
        <fullName evidence="1">Uncharacterized protein</fullName>
    </submittedName>
</protein>
<dbReference type="Proteomes" id="UP000472265">
    <property type="component" value="Chromosome 9"/>
</dbReference>
<name>A0A671VIV1_SPAAU</name>
<dbReference type="Ensembl" id="ENSSAUT00010025939.1">
    <property type="protein sequence ID" value="ENSSAUP00010024561.1"/>
    <property type="gene ID" value="ENSSAUG00010010751.1"/>
</dbReference>